<organism evidence="1 2">
    <name type="scientific">Drosophila navojoa</name>
    <name type="common">Fruit fly</name>
    <dbReference type="NCBI Taxonomy" id="7232"/>
    <lineage>
        <taxon>Eukaryota</taxon>
        <taxon>Metazoa</taxon>
        <taxon>Ecdysozoa</taxon>
        <taxon>Arthropoda</taxon>
        <taxon>Hexapoda</taxon>
        <taxon>Insecta</taxon>
        <taxon>Pterygota</taxon>
        <taxon>Neoptera</taxon>
        <taxon>Endopterygota</taxon>
        <taxon>Diptera</taxon>
        <taxon>Brachycera</taxon>
        <taxon>Muscomorpha</taxon>
        <taxon>Ephydroidea</taxon>
        <taxon>Drosophilidae</taxon>
        <taxon>Drosophila</taxon>
    </lineage>
</organism>
<protein>
    <submittedName>
        <fullName evidence="1">Uncharacterized protein</fullName>
    </submittedName>
</protein>
<keyword evidence="2" id="KW-1185">Reference proteome</keyword>
<dbReference type="Proteomes" id="UP000295192">
    <property type="component" value="Unassembled WGS sequence"/>
</dbReference>
<evidence type="ECO:0000313" key="1">
    <source>
        <dbReference type="EMBL" id="TDG42201.1"/>
    </source>
</evidence>
<reference evidence="1 2" key="1">
    <citation type="journal article" date="2019" name="J. Hered.">
        <title>An Improved Genome Assembly for Drosophila navojoa, the Basal Species in the mojavensis Cluster.</title>
        <authorList>
            <person name="Vanderlinde T."/>
            <person name="Dupim E.G."/>
            <person name="Nazario-Yepiz N.O."/>
            <person name="Carvalho A.B."/>
        </authorList>
    </citation>
    <scope>NUCLEOTIDE SEQUENCE [LARGE SCALE GENOMIC DNA]</scope>
    <source>
        <strain evidence="1">Navoj_Jal97</strain>
        <tissue evidence="1">Whole organism</tissue>
    </source>
</reference>
<dbReference type="AlphaFoldDB" id="A0A484B301"/>
<gene>
    <name evidence="1" type="ORF">AWZ03_011376</name>
</gene>
<dbReference type="EMBL" id="LSRL02000260">
    <property type="protein sequence ID" value="TDG42201.1"/>
    <property type="molecule type" value="Genomic_DNA"/>
</dbReference>
<proteinExistence type="predicted"/>
<accession>A0A484B301</accession>
<evidence type="ECO:0000313" key="2">
    <source>
        <dbReference type="Proteomes" id="UP000295192"/>
    </source>
</evidence>
<sequence>MTKVFFPATKIDTKNIHNFLASSHKAILYREDHRKLCSCQGRIPSGLNGLNYCSVLGDLNHDPDPQSSIQLIFDIFFICKFYFEN</sequence>
<comment type="caution">
    <text evidence="1">The sequence shown here is derived from an EMBL/GenBank/DDBJ whole genome shotgun (WGS) entry which is preliminary data.</text>
</comment>
<name>A0A484B301_DRONA</name>